<dbReference type="GO" id="GO:0005886">
    <property type="term" value="C:plasma membrane"/>
    <property type="evidence" value="ECO:0007669"/>
    <property type="project" value="TreeGrafter"/>
</dbReference>
<dbReference type="InterPro" id="IPR013786">
    <property type="entry name" value="AcylCoA_DH/ox_N"/>
</dbReference>
<evidence type="ECO:0000259" key="6">
    <source>
        <dbReference type="Pfam" id="PF00441"/>
    </source>
</evidence>
<evidence type="ECO:0000259" key="8">
    <source>
        <dbReference type="Pfam" id="PF02771"/>
    </source>
</evidence>
<dbReference type="InterPro" id="IPR037069">
    <property type="entry name" value="AcylCoA_DH/ox_N_sf"/>
</dbReference>
<dbReference type="SUPFAM" id="SSF56645">
    <property type="entry name" value="Acyl-CoA dehydrogenase NM domain-like"/>
    <property type="match status" value="1"/>
</dbReference>
<dbReference type="Gene3D" id="1.20.140.10">
    <property type="entry name" value="Butyryl-CoA Dehydrogenase, subunit A, domain 3"/>
    <property type="match status" value="1"/>
</dbReference>
<gene>
    <name evidence="9" type="ORF">Asru_0899_02</name>
</gene>
<evidence type="ECO:0000313" key="10">
    <source>
        <dbReference type="Proteomes" id="UP000032680"/>
    </source>
</evidence>
<dbReference type="Gene3D" id="1.10.540.10">
    <property type="entry name" value="Acyl-CoA dehydrogenase/oxidase, N-terminal domain"/>
    <property type="match status" value="1"/>
</dbReference>
<keyword evidence="10" id="KW-1185">Reference proteome</keyword>
<dbReference type="InterPro" id="IPR009075">
    <property type="entry name" value="AcylCo_DH/oxidase_C"/>
</dbReference>
<dbReference type="OrthoDB" id="5510711at2"/>
<dbReference type="InterPro" id="IPR009100">
    <property type="entry name" value="AcylCoA_DH/oxidase_NM_dom_sf"/>
</dbReference>
<dbReference type="InterPro" id="IPR006091">
    <property type="entry name" value="Acyl-CoA_Oxase/DH_mid-dom"/>
</dbReference>
<dbReference type="PROSITE" id="PS00072">
    <property type="entry name" value="ACYL_COA_DH_1"/>
    <property type="match status" value="1"/>
</dbReference>
<dbReference type="RefSeq" id="WP_048863164.1">
    <property type="nucleotide sequence ID" value="NZ_BANB01000896.1"/>
</dbReference>
<proteinExistence type="inferred from homology"/>
<accession>A0A0D6PB84</accession>
<dbReference type="PANTHER" id="PTHR43292:SF4">
    <property type="entry name" value="ACYL-COA DEHYDROGENASE FADE34"/>
    <property type="match status" value="1"/>
</dbReference>
<comment type="similarity">
    <text evidence="5">Belongs to the acyl-CoA dehydrogenase family.</text>
</comment>
<dbReference type="PANTHER" id="PTHR43292">
    <property type="entry name" value="ACYL-COA DEHYDROGENASE"/>
    <property type="match status" value="1"/>
</dbReference>
<keyword evidence="2 5" id="KW-0285">Flavoprotein</keyword>
<keyword evidence="4 5" id="KW-0560">Oxidoreductase</keyword>
<dbReference type="Gene3D" id="2.40.110.10">
    <property type="entry name" value="Butyryl-CoA Dehydrogenase, subunit A, domain 2"/>
    <property type="match status" value="1"/>
</dbReference>
<evidence type="ECO:0000259" key="7">
    <source>
        <dbReference type="Pfam" id="PF02770"/>
    </source>
</evidence>
<feature type="domain" description="Acyl-CoA oxidase/dehydrogenase middle" evidence="7">
    <location>
        <begin position="135"/>
        <end position="234"/>
    </location>
</feature>
<dbReference type="FunFam" id="2.40.110.10:FF:000011">
    <property type="entry name" value="Acyl-CoA dehydrogenase FadE34"/>
    <property type="match status" value="1"/>
</dbReference>
<evidence type="ECO:0000256" key="5">
    <source>
        <dbReference type="RuleBase" id="RU362125"/>
    </source>
</evidence>
<dbReference type="InterPro" id="IPR006089">
    <property type="entry name" value="Acyl-CoA_DH_CS"/>
</dbReference>
<dbReference type="Pfam" id="PF02771">
    <property type="entry name" value="Acyl-CoA_dh_N"/>
    <property type="match status" value="1"/>
</dbReference>
<name>A0A0D6PB84_9PROT</name>
<dbReference type="AlphaFoldDB" id="A0A0D6PB84"/>
<feature type="domain" description="Acyl-CoA dehydrogenase/oxidase C-terminal" evidence="6">
    <location>
        <begin position="291"/>
        <end position="389"/>
    </location>
</feature>
<dbReference type="GO" id="GO:0050660">
    <property type="term" value="F:flavin adenine dinucleotide binding"/>
    <property type="evidence" value="ECO:0007669"/>
    <property type="project" value="InterPro"/>
</dbReference>
<organism evidence="9 10">
    <name type="scientific">Acidisphaera rubrifaciens HS-AP3</name>
    <dbReference type="NCBI Taxonomy" id="1231350"/>
    <lineage>
        <taxon>Bacteria</taxon>
        <taxon>Pseudomonadati</taxon>
        <taxon>Pseudomonadota</taxon>
        <taxon>Alphaproteobacteria</taxon>
        <taxon>Acetobacterales</taxon>
        <taxon>Acetobacteraceae</taxon>
        <taxon>Acidisphaera</taxon>
    </lineage>
</organism>
<dbReference type="Proteomes" id="UP000032680">
    <property type="component" value="Unassembled WGS sequence"/>
</dbReference>
<reference evidence="9 10" key="1">
    <citation type="submission" date="2012-11" db="EMBL/GenBank/DDBJ databases">
        <title>Whole genome sequence of Acidisphaera rubrifaciens HS-AP3.</title>
        <authorList>
            <person name="Azuma Y."/>
            <person name="Higashiura N."/>
            <person name="Hirakawa H."/>
            <person name="Matsushita K."/>
        </authorList>
    </citation>
    <scope>NUCLEOTIDE SEQUENCE [LARGE SCALE GENOMIC DNA]</scope>
    <source>
        <strain evidence="9 10">HS-AP3</strain>
    </source>
</reference>
<comment type="cofactor">
    <cofactor evidence="1 5">
        <name>FAD</name>
        <dbReference type="ChEBI" id="CHEBI:57692"/>
    </cofactor>
</comment>
<evidence type="ECO:0000256" key="1">
    <source>
        <dbReference type="ARBA" id="ARBA00001974"/>
    </source>
</evidence>
<evidence type="ECO:0000256" key="2">
    <source>
        <dbReference type="ARBA" id="ARBA00022630"/>
    </source>
</evidence>
<evidence type="ECO:0000256" key="3">
    <source>
        <dbReference type="ARBA" id="ARBA00022827"/>
    </source>
</evidence>
<keyword evidence="3 5" id="KW-0274">FAD</keyword>
<feature type="domain" description="Acyl-CoA dehydrogenase/oxidase N-terminal" evidence="8">
    <location>
        <begin position="19"/>
        <end position="131"/>
    </location>
</feature>
<dbReference type="Pfam" id="PF02770">
    <property type="entry name" value="Acyl-CoA_dh_M"/>
    <property type="match status" value="1"/>
</dbReference>
<dbReference type="GO" id="GO:0003995">
    <property type="term" value="F:acyl-CoA dehydrogenase activity"/>
    <property type="evidence" value="ECO:0007669"/>
    <property type="project" value="InterPro"/>
</dbReference>
<protein>
    <submittedName>
        <fullName evidence="9">Acyl-CoA dehydrogenase</fullName>
    </submittedName>
</protein>
<sequence length="392" mass="42004">MSGTALSNAFTFAPPPPSPAAEALRAEVRAFLRDALADRKPLARAESWSGFDADFSRAMGRRGWIGMTWPKQYGGHERSALERYVVLEEMLAAGAPVSAHWIADRQSGPLLLRLGTEAQRRDILPRIAAGECYFCIGMSEPDSGSDLASVRTRAVRVDGGYVVNGTKLWTSNAHQAHYMILLCRTPSADGGDRDDRHGGVSQLLVDLKTPGISIRPVHALTGEHHFNEVVFTDCFLPAEALIGTEGDGWAQVTSELALERSGPERFLSSFTLLVELVRALGPSPDGAAAVAVGRLAAHIMTLRRLSRSVAGMLQAGANPALQASLVKDLGALVEQEIPEIARLLLAREPDAGAADAYAAVLAYTMQHAPSFSLRGGTREILRGIIARGLGLR</sequence>
<comment type="caution">
    <text evidence="9">The sequence shown here is derived from an EMBL/GenBank/DDBJ whole genome shotgun (WGS) entry which is preliminary data.</text>
</comment>
<dbReference type="EMBL" id="BANB01000896">
    <property type="protein sequence ID" value="GAN78468.1"/>
    <property type="molecule type" value="Genomic_DNA"/>
</dbReference>
<evidence type="ECO:0000256" key="4">
    <source>
        <dbReference type="ARBA" id="ARBA00023002"/>
    </source>
</evidence>
<dbReference type="Pfam" id="PF00441">
    <property type="entry name" value="Acyl-CoA_dh_1"/>
    <property type="match status" value="1"/>
</dbReference>
<dbReference type="InterPro" id="IPR046373">
    <property type="entry name" value="Acyl-CoA_Oxase/DH_mid-dom_sf"/>
</dbReference>
<evidence type="ECO:0000313" key="9">
    <source>
        <dbReference type="EMBL" id="GAN78468.1"/>
    </source>
</evidence>
<dbReference type="InterPro" id="IPR052161">
    <property type="entry name" value="Mycobact_Acyl-CoA_DH"/>
</dbReference>